<reference evidence="3" key="1">
    <citation type="journal article" date="2019" name="Int. J. Syst. Evol. Microbiol.">
        <title>The Global Catalogue of Microorganisms (GCM) 10K type strain sequencing project: providing services to taxonomists for standard genome sequencing and annotation.</title>
        <authorList>
            <consortium name="The Broad Institute Genomics Platform"/>
            <consortium name="The Broad Institute Genome Sequencing Center for Infectious Disease"/>
            <person name="Wu L."/>
            <person name="Ma J."/>
        </authorList>
    </citation>
    <scope>NUCLEOTIDE SEQUENCE [LARGE SCALE GENOMIC DNA]</scope>
    <source>
        <strain evidence="3">CCM 8896</strain>
    </source>
</reference>
<feature type="transmembrane region" description="Helical" evidence="1">
    <location>
        <begin position="110"/>
        <end position="137"/>
    </location>
</feature>
<evidence type="ECO:0000313" key="3">
    <source>
        <dbReference type="Proteomes" id="UP001597267"/>
    </source>
</evidence>
<feature type="transmembrane region" description="Helical" evidence="1">
    <location>
        <begin position="158"/>
        <end position="181"/>
    </location>
</feature>
<accession>A0ABW4JB99</accession>
<feature type="transmembrane region" description="Helical" evidence="1">
    <location>
        <begin position="20"/>
        <end position="44"/>
    </location>
</feature>
<sequence>MAISIRDIKKAARAALSGRWVQPIWLLITSYLLTQIVSMMVGGALSNTSFIYFLILMLLNYFVLFAFQYGQFYYPLSVFGKQPFRFSMLFVAFSPLYYKRFVVLNFIKTIFVTLASLLVFIPFIGRASWTTLLNLVFGSYSTELVNKLAKIIMNLSTGTWVLLLTLILLYFLILLFVHGFFQLAAYLVFENAQNPSAHILVSTLFLMRGHWFDLLKLQLSFIILYIFYPVTFLWLIPYRQMSIFVFYLNLKQDFAQRMDQYAKQMHQGLSDDDEDDDDDYDQN</sequence>
<organism evidence="2 3">
    <name type="scientific">Agrilactobacillus yilanensis</name>
    <dbReference type="NCBI Taxonomy" id="2485997"/>
    <lineage>
        <taxon>Bacteria</taxon>
        <taxon>Bacillati</taxon>
        <taxon>Bacillota</taxon>
        <taxon>Bacilli</taxon>
        <taxon>Lactobacillales</taxon>
        <taxon>Lactobacillaceae</taxon>
        <taxon>Agrilactobacillus</taxon>
    </lineage>
</organism>
<dbReference type="RefSeq" id="WP_125712115.1">
    <property type="nucleotide sequence ID" value="NZ_JBHTOP010000026.1"/>
</dbReference>
<keyword evidence="1" id="KW-1133">Transmembrane helix</keyword>
<comment type="caution">
    <text evidence="2">The sequence shown here is derived from an EMBL/GenBank/DDBJ whole genome shotgun (WGS) entry which is preliminary data.</text>
</comment>
<proteinExistence type="predicted"/>
<feature type="transmembrane region" description="Helical" evidence="1">
    <location>
        <begin position="50"/>
        <end position="70"/>
    </location>
</feature>
<dbReference type="Pfam" id="PF06161">
    <property type="entry name" value="DUF975"/>
    <property type="match status" value="1"/>
</dbReference>
<gene>
    <name evidence="2" type="ORF">ACFQ5M_10145</name>
</gene>
<keyword evidence="1" id="KW-0472">Membrane</keyword>
<dbReference type="InterPro" id="IPR010380">
    <property type="entry name" value="DUF975"/>
</dbReference>
<keyword evidence="3" id="KW-1185">Reference proteome</keyword>
<feature type="transmembrane region" description="Helical" evidence="1">
    <location>
        <begin position="217"/>
        <end position="236"/>
    </location>
</feature>
<dbReference type="EMBL" id="JBHTOP010000026">
    <property type="protein sequence ID" value="MFD1672460.1"/>
    <property type="molecule type" value="Genomic_DNA"/>
</dbReference>
<protein>
    <submittedName>
        <fullName evidence="2">DUF975 family protein</fullName>
    </submittedName>
</protein>
<dbReference type="PANTHER" id="PTHR40076:SF1">
    <property type="entry name" value="MEMBRANE PROTEIN"/>
    <property type="match status" value="1"/>
</dbReference>
<dbReference type="PANTHER" id="PTHR40076">
    <property type="entry name" value="MEMBRANE PROTEIN-RELATED"/>
    <property type="match status" value="1"/>
</dbReference>
<name>A0ABW4JB99_9LACO</name>
<dbReference type="Proteomes" id="UP001597267">
    <property type="component" value="Unassembled WGS sequence"/>
</dbReference>
<evidence type="ECO:0000256" key="1">
    <source>
        <dbReference type="SAM" id="Phobius"/>
    </source>
</evidence>
<keyword evidence="1" id="KW-0812">Transmembrane</keyword>
<evidence type="ECO:0000313" key="2">
    <source>
        <dbReference type="EMBL" id="MFD1672460.1"/>
    </source>
</evidence>